<gene>
    <name evidence="2" type="ORF">UFOPK1493_03277</name>
</gene>
<dbReference type="AlphaFoldDB" id="A0A6J6F6Q8"/>
<proteinExistence type="predicted"/>
<dbReference type="Pfam" id="PF00128">
    <property type="entry name" value="Alpha-amylase"/>
    <property type="match status" value="1"/>
</dbReference>
<dbReference type="GO" id="GO:0005975">
    <property type="term" value="P:carbohydrate metabolic process"/>
    <property type="evidence" value="ECO:0007669"/>
    <property type="project" value="InterPro"/>
</dbReference>
<dbReference type="SMART" id="SM00642">
    <property type="entry name" value="Aamy"/>
    <property type="match status" value="1"/>
</dbReference>
<dbReference type="InterPro" id="IPR006047">
    <property type="entry name" value="GH13_cat_dom"/>
</dbReference>
<name>A0A6J6F6Q8_9ZZZZ</name>
<dbReference type="Gene3D" id="3.20.20.80">
    <property type="entry name" value="Glycosidases"/>
    <property type="match status" value="1"/>
</dbReference>
<reference evidence="2" key="1">
    <citation type="submission" date="2020-05" db="EMBL/GenBank/DDBJ databases">
        <authorList>
            <person name="Chiriac C."/>
            <person name="Salcher M."/>
            <person name="Ghai R."/>
            <person name="Kavagutti S V."/>
        </authorList>
    </citation>
    <scope>NUCLEOTIDE SEQUENCE</scope>
</reference>
<dbReference type="InterPro" id="IPR017853">
    <property type="entry name" value="GH"/>
</dbReference>
<organism evidence="2">
    <name type="scientific">freshwater metagenome</name>
    <dbReference type="NCBI Taxonomy" id="449393"/>
    <lineage>
        <taxon>unclassified sequences</taxon>
        <taxon>metagenomes</taxon>
        <taxon>ecological metagenomes</taxon>
    </lineage>
</organism>
<accession>A0A6J6F6Q8</accession>
<evidence type="ECO:0000259" key="1">
    <source>
        <dbReference type="SMART" id="SM00642"/>
    </source>
</evidence>
<protein>
    <submittedName>
        <fullName evidence="2">Unannotated protein</fullName>
    </submittedName>
</protein>
<sequence>MSVRAPGAREVVLHVRSAVDGTVRTVPCVPSGPPTDDLGRTPWWRATTQASGGDHTWLVVDGSDPLVDPSAEAVTFVDGRPVGVVRSRPWPVRPQLGRVIAHPVVYEMHVRGFGRTFAGVRERLALVAELGVDVIELMPVHPFDTRDNYWGYMPIVWGAVHEQYAEGDDAAEELADLVAAAHEHGLAVWIDVVFNHTGEGDVRLPTWTLRGLDPSAYRHDAHGTALNDSGCGNDIDPSHPWVRSLVLEALDRYADLGVDGFRFDLASLLTRDGGELVRQIGDWAERRGVVVVAEPWDLGAYQVGRGFPDHRWPQWNDRFRDDVRGFVRGEPGTIPAMVKRVQGSPEIFDGEAWRSINFVDAHDGLCLHDLTAVTSDRHRAWDCGPALRPQQIRNHFTILLLSAGAAMFVMGDEFARTQQGHDNPYDVDGPTSWVDWTRLEAWHQLRTDVEHLLRLRRLLDHDHVHVFGVRGGPDYGYESRSLAWRSGGIYVMANAWWEPLEFTVQAEGTWVVELASSPDTVRRGDGTVVVAPRSTVVLRSVSPEDRPT</sequence>
<feature type="domain" description="Glycosyl hydrolase family 13 catalytic" evidence="1">
    <location>
        <begin position="107"/>
        <end position="443"/>
    </location>
</feature>
<dbReference type="EMBL" id="CAEZSR010000173">
    <property type="protein sequence ID" value="CAB4583987.1"/>
    <property type="molecule type" value="Genomic_DNA"/>
</dbReference>
<dbReference type="SUPFAM" id="SSF51445">
    <property type="entry name" value="(Trans)glycosidases"/>
    <property type="match status" value="1"/>
</dbReference>
<dbReference type="PANTHER" id="PTHR43002">
    <property type="entry name" value="GLYCOGEN DEBRANCHING ENZYME"/>
    <property type="match status" value="1"/>
</dbReference>
<evidence type="ECO:0000313" key="2">
    <source>
        <dbReference type="EMBL" id="CAB4583987.1"/>
    </source>
</evidence>